<dbReference type="RefSeq" id="YP_009997021.1">
    <property type="nucleotide sequence ID" value="NC_052967.1"/>
</dbReference>
<keyword evidence="2" id="KW-1185">Reference proteome</keyword>
<protein>
    <submittedName>
        <fullName evidence="1">Uncharacterized protein</fullName>
    </submittedName>
</protein>
<evidence type="ECO:0000313" key="1">
    <source>
        <dbReference type="EMBL" id="CAA2409805.1"/>
    </source>
</evidence>
<dbReference type="Proteomes" id="UP000464956">
    <property type="component" value="Chromosome"/>
</dbReference>
<organism evidence="1 2">
    <name type="scientific">Xanthomonas phage Bosa</name>
    <dbReference type="NCBI Taxonomy" id="2674976"/>
    <lineage>
        <taxon>Viruses</taxon>
        <taxon>Duplodnaviria</taxon>
        <taxon>Heunggongvirae</taxon>
        <taxon>Uroviricota</taxon>
        <taxon>Caudoviricetes</taxon>
        <taxon>Mesyanzhinovviridae</taxon>
        <taxon>Bradleyvirinae</taxon>
        <taxon>Bosavirus</taxon>
        <taxon>Bosavirus bosa</taxon>
    </lineage>
</organism>
<dbReference type="GeneID" id="62676384"/>
<sequence length="57" mass="6676">MNRELWRDLFEEARRLHGKPLEGLTSVDEGRAWFQIAGDATPYSVLLSEDELKMFHL</sequence>
<proteinExistence type="predicted"/>
<evidence type="ECO:0000313" key="2">
    <source>
        <dbReference type="Proteomes" id="UP000464956"/>
    </source>
</evidence>
<dbReference type="EMBL" id="LR743532">
    <property type="protein sequence ID" value="CAA2409805.1"/>
    <property type="molecule type" value="Genomic_DNA"/>
</dbReference>
<reference evidence="1" key="1">
    <citation type="submission" date="2019-12" db="EMBL/GenBank/DDBJ databases">
        <authorList>
            <person name="Ansaldi M."/>
            <person name="Clavijo F."/>
        </authorList>
    </citation>
    <scope>NUCLEOTIDE SEQUENCE [LARGE SCALE GENOMIC DNA]</scope>
</reference>
<name>A0A679KGJ1_9CAUD</name>
<dbReference type="KEGG" id="vg:62676384"/>
<accession>A0A679KGJ1</accession>